<evidence type="ECO:0000313" key="3">
    <source>
        <dbReference type="Proteomes" id="UP001596380"/>
    </source>
</evidence>
<keyword evidence="3" id="KW-1185">Reference proteome</keyword>
<sequence>MAADEYRVTAVEETAIGTTPCWMVTLVRPDGGRSGHVFPKSTLEWRAAEYGIDPDDIEALLDIVLHEPYLPDPGPTPEGARGAGAAPAAVPNVQAAAGDLAAVRRARAVHLERIAGLKRTGVRVVQDEDADPLKAIRDHHGVDPERVAEKRRLLEGPQARG</sequence>
<dbReference type="EMBL" id="JBHSXS010000029">
    <property type="protein sequence ID" value="MFC6884678.1"/>
    <property type="molecule type" value="Genomic_DNA"/>
</dbReference>
<dbReference type="Proteomes" id="UP001596380">
    <property type="component" value="Unassembled WGS sequence"/>
</dbReference>
<organism evidence="2 3">
    <name type="scientific">Actinomadura yumaensis</name>
    <dbReference type="NCBI Taxonomy" id="111807"/>
    <lineage>
        <taxon>Bacteria</taxon>
        <taxon>Bacillati</taxon>
        <taxon>Actinomycetota</taxon>
        <taxon>Actinomycetes</taxon>
        <taxon>Streptosporangiales</taxon>
        <taxon>Thermomonosporaceae</taxon>
        <taxon>Actinomadura</taxon>
    </lineage>
</organism>
<proteinExistence type="predicted"/>
<dbReference type="RefSeq" id="WP_160823325.1">
    <property type="nucleotide sequence ID" value="NZ_JBHSXE010000001.1"/>
</dbReference>
<comment type="caution">
    <text evidence="2">The sequence shown here is derived from an EMBL/GenBank/DDBJ whole genome shotgun (WGS) entry which is preliminary data.</text>
</comment>
<evidence type="ECO:0008006" key="4">
    <source>
        <dbReference type="Google" id="ProtNLM"/>
    </source>
</evidence>
<feature type="region of interest" description="Disordered" evidence="1">
    <location>
        <begin position="137"/>
        <end position="161"/>
    </location>
</feature>
<accession>A0ABW2CVN1</accession>
<feature type="compositionally biased region" description="Basic and acidic residues" evidence="1">
    <location>
        <begin position="137"/>
        <end position="154"/>
    </location>
</feature>
<name>A0ABW2CVN1_9ACTN</name>
<reference evidence="3" key="1">
    <citation type="journal article" date="2019" name="Int. J. Syst. Evol. Microbiol.">
        <title>The Global Catalogue of Microorganisms (GCM) 10K type strain sequencing project: providing services to taxonomists for standard genome sequencing and annotation.</title>
        <authorList>
            <consortium name="The Broad Institute Genomics Platform"/>
            <consortium name="The Broad Institute Genome Sequencing Center for Infectious Disease"/>
            <person name="Wu L."/>
            <person name="Ma J."/>
        </authorList>
    </citation>
    <scope>NUCLEOTIDE SEQUENCE [LARGE SCALE GENOMIC DNA]</scope>
    <source>
        <strain evidence="3">JCM 3369</strain>
    </source>
</reference>
<protein>
    <recommendedName>
        <fullName evidence="4">Mu-like prophage FluMu N-terminal domain-containing protein</fullName>
    </recommendedName>
</protein>
<evidence type="ECO:0000313" key="2">
    <source>
        <dbReference type="EMBL" id="MFC6884678.1"/>
    </source>
</evidence>
<gene>
    <name evidence="2" type="ORF">ACFQKB_33310</name>
</gene>
<evidence type="ECO:0000256" key="1">
    <source>
        <dbReference type="SAM" id="MobiDB-lite"/>
    </source>
</evidence>